<evidence type="ECO:0000256" key="3">
    <source>
        <dbReference type="ARBA" id="ARBA00022723"/>
    </source>
</evidence>
<evidence type="ECO:0000256" key="7">
    <source>
        <dbReference type="ARBA" id="ARBA00023159"/>
    </source>
</evidence>
<proteinExistence type="inferred from homology"/>
<keyword evidence="13" id="KW-1185">Reference proteome</keyword>
<feature type="compositionally biased region" description="Polar residues" evidence="10">
    <location>
        <begin position="397"/>
        <end position="407"/>
    </location>
</feature>
<comment type="similarity">
    <text evidence="2">Belongs to the TFIIB family.</text>
</comment>
<evidence type="ECO:0000313" key="13">
    <source>
        <dbReference type="Proteomes" id="UP001187682"/>
    </source>
</evidence>
<evidence type="ECO:0000256" key="8">
    <source>
        <dbReference type="ARBA" id="ARBA00023163"/>
    </source>
</evidence>
<dbReference type="GO" id="GO:0000126">
    <property type="term" value="C:transcription factor TFIIIB complex"/>
    <property type="evidence" value="ECO:0007669"/>
    <property type="project" value="TreeGrafter"/>
</dbReference>
<feature type="domain" description="Cyclin-like" evidence="11">
    <location>
        <begin position="142"/>
        <end position="224"/>
    </location>
</feature>
<feature type="region of interest" description="Disordered" evidence="10">
    <location>
        <begin position="1"/>
        <end position="40"/>
    </location>
</feature>
<feature type="compositionally biased region" description="Basic and acidic residues" evidence="10">
    <location>
        <begin position="29"/>
        <end position="40"/>
    </location>
</feature>
<dbReference type="GO" id="GO:0008270">
    <property type="term" value="F:zinc ion binding"/>
    <property type="evidence" value="ECO:0007669"/>
    <property type="project" value="UniProtKB-KW"/>
</dbReference>
<name>A0AAE8N314_9PEZI</name>
<dbReference type="PANTHER" id="PTHR11618:SF4">
    <property type="entry name" value="TRANSCRIPTION FACTOR IIIB 90 KDA SUBUNIT"/>
    <property type="match status" value="1"/>
</dbReference>
<dbReference type="InterPro" id="IPR013763">
    <property type="entry name" value="Cyclin-like_dom"/>
</dbReference>
<sequence length="748" mass="82646">MSFITPRPKPRTGASMRPKALQRSNPVRMMREQEEKRQAERAAAAVATVAKATRPGGGKQCPNKSCTRPNVVDGTCRSCGRVADDSNIVSEITFGETSGGAAVVQGSYIGADQGGVRSYGPNFRRIGGSSDEREKSIREARLLMQGFAMQLNVSESIVASGVQAFKLASSANFIQGRTLPMVAAVCLYAACRNEPPCKIMLIDLADLTQINVFRLGRTFKALNKAVPVCSDGLVPVYPEDLIYRFASKLEFFDKTTKVAEDAVRLVRRMSRDWMVMGRRPSGICGACLLMAARLNNFRRTVREVVYIVKVTNHTIQSRLEEFKVTESSNMTVEDFLTQDFLESSHDPPSFYRKSAEEQKAITQGNTTKRKRVTEAVGDEDDEEEDSIPIDPRLTALMTDQPSRSQQDGVDGLPTPPSERNSQAPQSTPGDNSNTEGTPTNTQLPDLSSIPAPEYRRDADGFIIPPLPSVVRNLPTLGDPNNNTALAELAESYGDEEAVPANTGSQPKKGKEPKSQLPVDSEDWERDENSLEEQISEIFNDPQTMEHAMAFSNAEQRAQLHSLWALQKQPQKQVSMDEIVGEDEFANDPEVIYCLLSPEETVVKERIWVNENRDFLRKQQEAVFRKKAEADKPKVTRRRRKKPRIGEAQTSPASTPAEAAVNVMKERAFSTRINYDAIRSLFDMPGSPDSESKGDGGVGGAGEGKGDVEPDDDEDLIGGDEEEEEAEEEVYDETGYDDDDGDIDDDDEY</sequence>
<dbReference type="SUPFAM" id="SSF47954">
    <property type="entry name" value="Cyclin-like"/>
    <property type="match status" value="2"/>
</dbReference>
<feature type="region of interest" description="Disordered" evidence="10">
    <location>
        <begin position="346"/>
        <end position="462"/>
    </location>
</feature>
<dbReference type="Pfam" id="PF07741">
    <property type="entry name" value="BRF1"/>
    <property type="match status" value="1"/>
</dbReference>
<dbReference type="GO" id="GO:0017025">
    <property type="term" value="F:TBP-class protein binding"/>
    <property type="evidence" value="ECO:0007669"/>
    <property type="project" value="InterPro"/>
</dbReference>
<comment type="subcellular location">
    <subcellularLocation>
        <location evidence="1">Nucleus</location>
    </subcellularLocation>
</comment>
<evidence type="ECO:0000256" key="10">
    <source>
        <dbReference type="SAM" id="MobiDB-lite"/>
    </source>
</evidence>
<dbReference type="Pfam" id="PF00382">
    <property type="entry name" value="TFIIB"/>
    <property type="match status" value="2"/>
</dbReference>
<feature type="compositionally biased region" description="Acidic residues" evidence="10">
    <location>
        <begin position="376"/>
        <end position="387"/>
    </location>
</feature>
<evidence type="ECO:0000256" key="4">
    <source>
        <dbReference type="ARBA" id="ARBA00022771"/>
    </source>
</evidence>
<feature type="compositionally biased region" description="Acidic residues" evidence="10">
    <location>
        <begin position="708"/>
        <end position="748"/>
    </location>
</feature>
<dbReference type="SMART" id="SM00385">
    <property type="entry name" value="CYCLIN"/>
    <property type="match status" value="2"/>
</dbReference>
<dbReference type="InterPro" id="IPR011665">
    <property type="entry name" value="BRF1_TBP-bd_dom"/>
</dbReference>
<feature type="region of interest" description="Disordered" evidence="10">
    <location>
        <begin position="625"/>
        <end position="658"/>
    </location>
</feature>
<dbReference type="GO" id="GO:0001006">
    <property type="term" value="F:RNA polymerase III type 3 promoter sequence-specific DNA binding"/>
    <property type="evidence" value="ECO:0007669"/>
    <property type="project" value="TreeGrafter"/>
</dbReference>
<comment type="caution">
    <text evidence="12">The sequence shown here is derived from an EMBL/GenBank/DDBJ whole genome shotgun (WGS) entry which is preliminary data.</text>
</comment>
<feature type="compositionally biased region" description="Polar residues" evidence="10">
    <location>
        <begin position="417"/>
        <end position="445"/>
    </location>
</feature>
<keyword evidence="5" id="KW-0862">Zinc</keyword>
<dbReference type="Gene3D" id="1.20.5.650">
    <property type="entry name" value="Single helix bin"/>
    <property type="match status" value="1"/>
</dbReference>
<evidence type="ECO:0000256" key="1">
    <source>
        <dbReference type="ARBA" id="ARBA00004123"/>
    </source>
</evidence>
<dbReference type="GO" id="GO:0097550">
    <property type="term" value="C:transcription preinitiation complex"/>
    <property type="evidence" value="ECO:0007669"/>
    <property type="project" value="TreeGrafter"/>
</dbReference>
<organism evidence="12 13">
    <name type="scientific">Cephalotrichum gorgonifer</name>
    <dbReference type="NCBI Taxonomy" id="2041049"/>
    <lineage>
        <taxon>Eukaryota</taxon>
        <taxon>Fungi</taxon>
        <taxon>Dikarya</taxon>
        <taxon>Ascomycota</taxon>
        <taxon>Pezizomycotina</taxon>
        <taxon>Sordariomycetes</taxon>
        <taxon>Hypocreomycetidae</taxon>
        <taxon>Microascales</taxon>
        <taxon>Microascaceae</taxon>
        <taxon>Cephalotrichum</taxon>
    </lineage>
</organism>
<reference evidence="12" key="1">
    <citation type="submission" date="2018-03" db="EMBL/GenBank/DDBJ databases">
        <authorList>
            <person name="Guldener U."/>
        </authorList>
    </citation>
    <scope>NUCLEOTIDE SEQUENCE</scope>
</reference>
<dbReference type="InterPro" id="IPR013150">
    <property type="entry name" value="TFIIB_cyclin"/>
</dbReference>
<dbReference type="GO" id="GO:0070897">
    <property type="term" value="P:transcription preinitiation complex assembly"/>
    <property type="evidence" value="ECO:0007669"/>
    <property type="project" value="InterPro"/>
</dbReference>
<dbReference type="CDD" id="cd20554">
    <property type="entry name" value="CYCLIN_TFIIIB90_rpt2"/>
    <property type="match status" value="1"/>
</dbReference>
<dbReference type="InterPro" id="IPR000812">
    <property type="entry name" value="TFIIB"/>
</dbReference>
<protein>
    <submittedName>
        <fullName evidence="12">Related to transcription factor IIIB</fullName>
    </submittedName>
</protein>
<keyword evidence="4" id="KW-0863">Zinc-finger</keyword>
<keyword evidence="9" id="KW-0539">Nucleus</keyword>
<evidence type="ECO:0000256" key="5">
    <source>
        <dbReference type="ARBA" id="ARBA00022833"/>
    </source>
</evidence>
<evidence type="ECO:0000256" key="6">
    <source>
        <dbReference type="ARBA" id="ARBA00023015"/>
    </source>
</evidence>
<dbReference type="Gene3D" id="1.10.472.10">
    <property type="entry name" value="Cyclin-like"/>
    <property type="match status" value="2"/>
</dbReference>
<keyword evidence="7" id="KW-0010">Activator</keyword>
<dbReference type="EMBL" id="ONZQ02000009">
    <property type="protein sequence ID" value="SPO04058.1"/>
    <property type="molecule type" value="Genomic_DNA"/>
</dbReference>
<dbReference type="GO" id="GO:0005634">
    <property type="term" value="C:nucleus"/>
    <property type="evidence" value="ECO:0007669"/>
    <property type="project" value="UniProtKB-SubCell"/>
</dbReference>
<evidence type="ECO:0000256" key="2">
    <source>
        <dbReference type="ARBA" id="ARBA00010857"/>
    </source>
</evidence>
<accession>A0AAE8N314</accession>
<feature type="region of interest" description="Disordered" evidence="10">
    <location>
        <begin position="680"/>
        <end position="748"/>
    </location>
</feature>
<dbReference type="FunFam" id="1.10.472.10:FF:000002">
    <property type="entry name" value="Transcription factor IIIB 90 kDa subunit"/>
    <property type="match status" value="1"/>
</dbReference>
<dbReference type="GO" id="GO:0000995">
    <property type="term" value="F:RNA polymerase III general transcription initiation factor activity"/>
    <property type="evidence" value="ECO:0007669"/>
    <property type="project" value="TreeGrafter"/>
</dbReference>
<feature type="region of interest" description="Disordered" evidence="10">
    <location>
        <begin position="491"/>
        <end position="527"/>
    </location>
</feature>
<keyword evidence="8" id="KW-0804">Transcription</keyword>
<dbReference type="PANTHER" id="PTHR11618">
    <property type="entry name" value="TRANSCRIPTION INITIATION FACTOR IIB-RELATED"/>
    <property type="match status" value="1"/>
</dbReference>
<keyword evidence="6" id="KW-0805">Transcription regulation</keyword>
<dbReference type="InterPro" id="IPR036915">
    <property type="entry name" value="Cyclin-like_sf"/>
</dbReference>
<dbReference type="Proteomes" id="UP001187682">
    <property type="component" value="Unassembled WGS sequence"/>
</dbReference>
<keyword evidence="3" id="KW-0479">Metal-binding</keyword>
<evidence type="ECO:0000256" key="9">
    <source>
        <dbReference type="ARBA" id="ARBA00023242"/>
    </source>
</evidence>
<evidence type="ECO:0000259" key="11">
    <source>
        <dbReference type="SMART" id="SM00385"/>
    </source>
</evidence>
<evidence type="ECO:0000313" key="12">
    <source>
        <dbReference type="EMBL" id="SPO04058.1"/>
    </source>
</evidence>
<feature type="domain" description="Cyclin-like" evidence="11">
    <location>
        <begin position="240"/>
        <end position="324"/>
    </location>
</feature>
<dbReference type="AlphaFoldDB" id="A0AAE8N314"/>
<gene>
    <name evidence="12" type="ORF">DNG_06741</name>
</gene>